<dbReference type="InterPro" id="IPR003439">
    <property type="entry name" value="ABC_transporter-like_ATP-bd"/>
</dbReference>
<dbReference type="SUPFAM" id="SSF52540">
    <property type="entry name" value="P-loop containing nucleoside triphosphate hydrolases"/>
    <property type="match status" value="1"/>
</dbReference>
<dbReference type="InterPro" id="IPR015856">
    <property type="entry name" value="ABC_transpr_CbiO/EcfA_su"/>
</dbReference>
<reference evidence="7 8" key="1">
    <citation type="submission" date="2020-05" db="EMBL/GenBank/DDBJ databases">
        <title>Nakamurella sp. DB0629 isolated from air conditioner.</title>
        <authorList>
            <person name="Kim D.H."/>
            <person name="Kim D.-U."/>
        </authorList>
    </citation>
    <scope>NUCLEOTIDE SEQUENCE [LARGE SCALE GENOMIC DNA]</scope>
    <source>
        <strain evidence="7 8">DB0629</strain>
    </source>
</reference>
<evidence type="ECO:0000313" key="7">
    <source>
        <dbReference type="EMBL" id="NNG37460.1"/>
    </source>
</evidence>
<feature type="domain" description="ABC transporter" evidence="6">
    <location>
        <begin position="55"/>
        <end position="259"/>
    </location>
</feature>
<evidence type="ECO:0000256" key="2">
    <source>
        <dbReference type="ARBA" id="ARBA00022448"/>
    </source>
</evidence>
<dbReference type="CDD" id="cd03225">
    <property type="entry name" value="ABC_cobalt_CbiO_domain1"/>
    <property type="match status" value="1"/>
</dbReference>
<proteinExistence type="inferred from homology"/>
<comment type="similarity">
    <text evidence="1">Belongs to the ABC transporter superfamily.</text>
</comment>
<dbReference type="PROSITE" id="PS00211">
    <property type="entry name" value="ABC_TRANSPORTER_1"/>
    <property type="match status" value="1"/>
</dbReference>
<dbReference type="PANTHER" id="PTHR43335">
    <property type="entry name" value="ABC TRANSPORTER, ATP-BINDING PROTEIN"/>
    <property type="match status" value="1"/>
</dbReference>
<dbReference type="GO" id="GO:0005524">
    <property type="term" value="F:ATP binding"/>
    <property type="evidence" value="ECO:0007669"/>
    <property type="project" value="UniProtKB-KW"/>
</dbReference>
<dbReference type="GO" id="GO:0022857">
    <property type="term" value="F:transmembrane transporter activity"/>
    <property type="evidence" value="ECO:0007669"/>
    <property type="project" value="UniProtKB-ARBA"/>
</dbReference>
<dbReference type="AlphaFoldDB" id="A0A849AG78"/>
<keyword evidence="4 7" id="KW-0067">ATP-binding</keyword>
<sequence>MSGNNGNSGVPSDLEADWEPASDSNPASVQGPDPASGSAGPQVAEVAAATGDVVVSADNLHCRYGSRVILDSVSVQLSAGEAVAVVGPNGSGKSTLIRCLLGLQDRGGGRVWLDGRPMVDTDPRSRAAVATVGDDTDFFAELSVGEHLNLVAIAHGVADSNQVAGEVAIDVGLLEQWEQLPGTLSQGQRRRLALGLALVRPRRVLVLDEPEQRLDGEGRSWLARRLIAEKADGVAILLVSHDRALVDGVADRVIDLGFAA</sequence>
<dbReference type="SMART" id="SM00382">
    <property type="entry name" value="AAA"/>
    <property type="match status" value="1"/>
</dbReference>
<evidence type="ECO:0000313" key="8">
    <source>
        <dbReference type="Proteomes" id="UP000562984"/>
    </source>
</evidence>
<feature type="compositionally biased region" description="Polar residues" evidence="5">
    <location>
        <begin position="1"/>
        <end position="10"/>
    </location>
</feature>
<dbReference type="GO" id="GO:0016020">
    <property type="term" value="C:membrane"/>
    <property type="evidence" value="ECO:0007669"/>
    <property type="project" value="InterPro"/>
</dbReference>
<dbReference type="Pfam" id="PF00005">
    <property type="entry name" value="ABC_tran"/>
    <property type="match status" value="1"/>
</dbReference>
<keyword evidence="8" id="KW-1185">Reference proteome</keyword>
<comment type="caution">
    <text evidence="7">The sequence shown here is derived from an EMBL/GenBank/DDBJ whole genome shotgun (WGS) entry which is preliminary data.</text>
</comment>
<evidence type="ECO:0000256" key="4">
    <source>
        <dbReference type="ARBA" id="ARBA00022840"/>
    </source>
</evidence>
<gene>
    <name evidence="7" type="ORF">HKD39_17485</name>
</gene>
<evidence type="ECO:0000256" key="3">
    <source>
        <dbReference type="ARBA" id="ARBA00022741"/>
    </source>
</evidence>
<dbReference type="Gene3D" id="3.40.50.300">
    <property type="entry name" value="P-loop containing nucleotide triphosphate hydrolases"/>
    <property type="match status" value="1"/>
</dbReference>
<dbReference type="InterPro" id="IPR003593">
    <property type="entry name" value="AAA+_ATPase"/>
</dbReference>
<evidence type="ECO:0000256" key="5">
    <source>
        <dbReference type="SAM" id="MobiDB-lite"/>
    </source>
</evidence>
<accession>A0A849AG78</accession>
<organism evidence="7 8">
    <name type="scientific">Nakamurella aerolata</name>
    <dbReference type="NCBI Taxonomy" id="1656892"/>
    <lineage>
        <taxon>Bacteria</taxon>
        <taxon>Bacillati</taxon>
        <taxon>Actinomycetota</taxon>
        <taxon>Actinomycetes</taxon>
        <taxon>Nakamurellales</taxon>
        <taxon>Nakamurellaceae</taxon>
        <taxon>Nakamurella</taxon>
    </lineage>
</organism>
<name>A0A849AG78_9ACTN</name>
<protein>
    <submittedName>
        <fullName evidence="7">ABC transporter ATP-binding protein</fullName>
    </submittedName>
</protein>
<dbReference type="EMBL" id="JABEND010000014">
    <property type="protein sequence ID" value="NNG37460.1"/>
    <property type="molecule type" value="Genomic_DNA"/>
</dbReference>
<evidence type="ECO:0000256" key="1">
    <source>
        <dbReference type="ARBA" id="ARBA00005417"/>
    </source>
</evidence>
<keyword evidence="3" id="KW-0547">Nucleotide-binding</keyword>
<dbReference type="InterPro" id="IPR027417">
    <property type="entry name" value="P-loop_NTPase"/>
</dbReference>
<feature type="region of interest" description="Disordered" evidence="5">
    <location>
        <begin position="1"/>
        <end position="43"/>
    </location>
</feature>
<keyword evidence="2" id="KW-0813">Transport</keyword>
<dbReference type="PROSITE" id="PS50893">
    <property type="entry name" value="ABC_TRANSPORTER_2"/>
    <property type="match status" value="1"/>
</dbReference>
<dbReference type="GO" id="GO:0016887">
    <property type="term" value="F:ATP hydrolysis activity"/>
    <property type="evidence" value="ECO:0007669"/>
    <property type="project" value="InterPro"/>
</dbReference>
<dbReference type="Proteomes" id="UP000562984">
    <property type="component" value="Unassembled WGS sequence"/>
</dbReference>
<evidence type="ECO:0000259" key="6">
    <source>
        <dbReference type="PROSITE" id="PS50893"/>
    </source>
</evidence>
<dbReference type="InterPro" id="IPR017871">
    <property type="entry name" value="ABC_transporter-like_CS"/>
</dbReference>